<reference evidence="5" key="2">
    <citation type="submission" date="2025-08" db="UniProtKB">
        <authorList>
            <consortium name="Ensembl"/>
        </authorList>
    </citation>
    <scope>IDENTIFICATION</scope>
</reference>
<dbReference type="GO" id="GO:0005524">
    <property type="term" value="F:ATP binding"/>
    <property type="evidence" value="ECO:0007669"/>
    <property type="project" value="UniProtKB-KW"/>
</dbReference>
<dbReference type="GeneTree" id="ENSGT00940000156706"/>
<protein>
    <recommendedName>
        <fullName evidence="4">Biotin carboxylation domain-containing protein</fullName>
    </recommendedName>
</protein>
<dbReference type="Proteomes" id="UP000001645">
    <property type="component" value="Chromosome 21"/>
</dbReference>
<evidence type="ECO:0000256" key="2">
    <source>
        <dbReference type="ARBA" id="ARBA00022741"/>
    </source>
</evidence>
<keyword evidence="6" id="KW-1185">Reference proteome</keyword>
<evidence type="ECO:0000313" key="5">
    <source>
        <dbReference type="Ensembl" id="ENSMGAP00000022573.1"/>
    </source>
</evidence>
<accession>A0A803XSS7</accession>
<dbReference type="GO" id="GO:0003989">
    <property type="term" value="F:acetyl-CoA carboxylase activity"/>
    <property type="evidence" value="ECO:0007669"/>
    <property type="project" value="InterPro"/>
</dbReference>
<feature type="domain" description="Biotin carboxylation" evidence="4">
    <location>
        <begin position="74"/>
        <end position="169"/>
    </location>
</feature>
<dbReference type="Gene3D" id="3.40.50.20">
    <property type="match status" value="1"/>
</dbReference>
<keyword evidence="2" id="KW-0547">Nucleotide-binding</keyword>
<dbReference type="GO" id="GO:0005739">
    <property type="term" value="C:mitochondrion"/>
    <property type="evidence" value="ECO:0007669"/>
    <property type="project" value="TreeGrafter"/>
</dbReference>
<keyword evidence="1" id="KW-0436">Ligase</keyword>
<dbReference type="InterPro" id="IPR016185">
    <property type="entry name" value="PreATP-grasp_dom_sf"/>
</dbReference>
<name>A0A803XSS7_MELGA</name>
<dbReference type="SUPFAM" id="SSF52440">
    <property type="entry name" value="PreATP-grasp domain"/>
    <property type="match status" value="1"/>
</dbReference>
<evidence type="ECO:0000313" key="6">
    <source>
        <dbReference type="Proteomes" id="UP000001645"/>
    </source>
</evidence>
<dbReference type="InParanoid" id="A0A803XSS7"/>
<dbReference type="PROSITE" id="PS50979">
    <property type="entry name" value="BC"/>
    <property type="match status" value="1"/>
</dbReference>
<evidence type="ECO:0000256" key="1">
    <source>
        <dbReference type="ARBA" id="ARBA00022598"/>
    </source>
</evidence>
<dbReference type="Ensembl" id="ENSMGAT00000033418.1">
    <property type="protein sequence ID" value="ENSMGAP00000022573.1"/>
    <property type="gene ID" value="ENSMGAG00000020058.1"/>
</dbReference>
<dbReference type="GO" id="GO:0006633">
    <property type="term" value="P:fatty acid biosynthetic process"/>
    <property type="evidence" value="ECO:0007669"/>
    <property type="project" value="TreeGrafter"/>
</dbReference>
<organism evidence="5 6">
    <name type="scientific">Meleagris gallopavo</name>
    <name type="common">Wild turkey</name>
    <dbReference type="NCBI Taxonomy" id="9103"/>
    <lineage>
        <taxon>Eukaryota</taxon>
        <taxon>Metazoa</taxon>
        <taxon>Chordata</taxon>
        <taxon>Craniata</taxon>
        <taxon>Vertebrata</taxon>
        <taxon>Euteleostomi</taxon>
        <taxon>Archelosauria</taxon>
        <taxon>Archosauria</taxon>
        <taxon>Dinosauria</taxon>
        <taxon>Saurischia</taxon>
        <taxon>Theropoda</taxon>
        <taxon>Coelurosauria</taxon>
        <taxon>Aves</taxon>
        <taxon>Neognathae</taxon>
        <taxon>Galloanserae</taxon>
        <taxon>Galliformes</taxon>
        <taxon>Phasianidae</taxon>
        <taxon>Meleagridinae</taxon>
        <taxon>Meleagris</taxon>
    </lineage>
</organism>
<proteinExistence type="predicted"/>
<dbReference type="InterPro" id="IPR049076">
    <property type="entry name" value="ACCA"/>
</dbReference>
<reference evidence="5 6" key="1">
    <citation type="journal article" date="2010" name="PLoS Biol.">
        <title>Multi-platform next-generation sequencing of the domestic turkey (Meleagris gallopavo): genome assembly and analysis.</title>
        <authorList>
            <person name="Dalloul R.A."/>
            <person name="Long J.A."/>
            <person name="Zimin A.V."/>
            <person name="Aslam L."/>
            <person name="Beal K."/>
            <person name="Blomberg L.A."/>
            <person name="Bouffard P."/>
            <person name="Burt D.W."/>
            <person name="Crasta O."/>
            <person name="Crooijmans R.P."/>
            <person name="Cooper K."/>
            <person name="Coulombe R.A."/>
            <person name="De S."/>
            <person name="Delany M.E."/>
            <person name="Dodgson J.B."/>
            <person name="Dong J.J."/>
            <person name="Evans C."/>
            <person name="Frederickson K.M."/>
            <person name="Flicek P."/>
            <person name="Florea L."/>
            <person name="Folkerts O."/>
            <person name="Groenen M.A."/>
            <person name="Harkins T.T."/>
            <person name="Herrero J."/>
            <person name="Hoffmann S."/>
            <person name="Megens H.J."/>
            <person name="Jiang A."/>
            <person name="de Jong P."/>
            <person name="Kaiser P."/>
            <person name="Kim H."/>
            <person name="Kim K.W."/>
            <person name="Kim S."/>
            <person name="Langenberger D."/>
            <person name="Lee M.K."/>
            <person name="Lee T."/>
            <person name="Mane S."/>
            <person name="Marcais G."/>
            <person name="Marz M."/>
            <person name="McElroy A.P."/>
            <person name="Modise T."/>
            <person name="Nefedov M."/>
            <person name="Notredame C."/>
            <person name="Paton I.R."/>
            <person name="Payne W.S."/>
            <person name="Pertea G."/>
            <person name="Prickett D."/>
            <person name="Puiu D."/>
            <person name="Qioa D."/>
            <person name="Raineri E."/>
            <person name="Ruffier M."/>
            <person name="Salzberg S.L."/>
            <person name="Schatz M.C."/>
            <person name="Scheuring C."/>
            <person name="Schmidt C.J."/>
            <person name="Schroeder S."/>
            <person name="Searle S.M."/>
            <person name="Smith E.J."/>
            <person name="Smith J."/>
            <person name="Sonstegard T.S."/>
            <person name="Stadler P.F."/>
            <person name="Tafer H."/>
            <person name="Tu Z.J."/>
            <person name="Van Tassell C.P."/>
            <person name="Vilella A.J."/>
            <person name="Williams K.P."/>
            <person name="Yorke J.A."/>
            <person name="Zhang L."/>
            <person name="Zhang H.B."/>
            <person name="Zhang X."/>
            <person name="Zhang Y."/>
            <person name="Reed K.M."/>
        </authorList>
    </citation>
    <scope>NUCLEOTIDE SEQUENCE [LARGE SCALE GENOMIC DNA]</scope>
</reference>
<evidence type="ECO:0000259" key="4">
    <source>
        <dbReference type="PROSITE" id="PS50979"/>
    </source>
</evidence>
<keyword evidence="3" id="KW-0067">ATP-binding</keyword>
<dbReference type="InterPro" id="IPR011764">
    <property type="entry name" value="Biotin_carboxylation_dom"/>
</dbReference>
<dbReference type="InterPro" id="IPR005481">
    <property type="entry name" value="BC-like_N"/>
</dbReference>
<dbReference type="AlphaFoldDB" id="A0A803XSS7"/>
<dbReference type="Pfam" id="PF00289">
    <property type="entry name" value="Biotin_carb_N"/>
    <property type="match status" value="1"/>
</dbReference>
<sequence length="169" mass="19057">FSPGTGRNHRHTLLCVHLHCSVAFSLSPSNSLRPSMSGLHLVKQGRDRKKVDVQRDFTVASPAEFVTRFGGNRVIEKVLIANNGIAAVKCMRSIRRWSYEMFRNERAIRFVVMVTPEDLKANAEYIKMADHYVPVPGGPNNNNYANVELILDIAKRIPVQVRNATVFKP</sequence>
<dbReference type="PANTHER" id="PTHR45728">
    <property type="entry name" value="ACETYL-COA CARBOXYLASE, ISOFORM A"/>
    <property type="match status" value="1"/>
</dbReference>
<reference evidence="5" key="3">
    <citation type="submission" date="2025-09" db="UniProtKB">
        <authorList>
            <consortium name="Ensembl"/>
        </authorList>
    </citation>
    <scope>IDENTIFICATION</scope>
</reference>
<dbReference type="PANTHER" id="PTHR45728:SF5">
    <property type="entry name" value="ACETYL-COA CARBOXYLASE 1"/>
    <property type="match status" value="1"/>
</dbReference>
<dbReference type="FunFam" id="3.40.50.20:FF:000005">
    <property type="entry name" value="acetyl-CoA carboxylase isoform X2"/>
    <property type="match status" value="1"/>
</dbReference>
<evidence type="ECO:0000256" key="3">
    <source>
        <dbReference type="ARBA" id="ARBA00022840"/>
    </source>
</evidence>